<evidence type="ECO:0000256" key="3">
    <source>
        <dbReference type="ARBA" id="ARBA00004496"/>
    </source>
</evidence>
<evidence type="ECO:0000256" key="1">
    <source>
        <dbReference type="ARBA" id="ARBA00000707"/>
    </source>
</evidence>
<feature type="region of interest" description="Disordered" evidence="11">
    <location>
        <begin position="555"/>
        <end position="574"/>
    </location>
</feature>
<dbReference type="SMART" id="SM00695">
    <property type="entry name" value="DUSP"/>
    <property type="match status" value="1"/>
</dbReference>
<keyword evidence="6 10" id="KW-0833">Ubl conjugation pathway</keyword>
<dbReference type="InterPro" id="IPR028889">
    <property type="entry name" value="USP"/>
</dbReference>
<dbReference type="SUPFAM" id="SSF54001">
    <property type="entry name" value="Cysteine proteinases"/>
    <property type="match status" value="1"/>
</dbReference>
<dbReference type="GO" id="GO:0004843">
    <property type="term" value="F:cysteine-type deubiquitinase activity"/>
    <property type="evidence" value="ECO:0007669"/>
    <property type="project" value="UniProtKB-UniRule"/>
</dbReference>
<keyword evidence="5 10" id="KW-0645">Protease</keyword>
<gene>
    <name evidence="14" type="primary">usp11</name>
</gene>
<reference evidence="14" key="2">
    <citation type="submission" date="2025-08" db="UniProtKB">
        <authorList>
            <consortium name="Ensembl"/>
        </authorList>
    </citation>
    <scope>IDENTIFICATION</scope>
</reference>
<reference evidence="14" key="1">
    <citation type="submission" date="2023-05" db="EMBL/GenBank/DDBJ databases">
        <title>High-quality long-read genome of Scophthalmus maximus.</title>
        <authorList>
            <person name="Lien S."/>
            <person name="Martinez P."/>
        </authorList>
    </citation>
    <scope>NUCLEOTIDE SEQUENCE [LARGE SCALE GENOMIC DNA]</scope>
</reference>
<dbReference type="InterPro" id="IPR006615">
    <property type="entry name" value="Pept_C19_DUSP"/>
</dbReference>
<dbReference type="InterPro" id="IPR018200">
    <property type="entry name" value="USP_CS"/>
</dbReference>
<evidence type="ECO:0000313" key="15">
    <source>
        <dbReference type="Proteomes" id="UP000694558"/>
    </source>
</evidence>
<comment type="subcellular location">
    <subcellularLocation>
        <location evidence="3">Cytoplasm</location>
    </subcellularLocation>
    <subcellularLocation>
        <location evidence="2">Nucleus</location>
    </subcellularLocation>
</comment>
<evidence type="ECO:0000256" key="7">
    <source>
        <dbReference type="ARBA" id="ARBA00022801"/>
    </source>
</evidence>
<evidence type="ECO:0000313" key="14">
    <source>
        <dbReference type="Ensembl" id="ENSSMAP00000054622.1"/>
    </source>
</evidence>
<dbReference type="InterPro" id="IPR028135">
    <property type="entry name" value="Ub_USP-typ"/>
</dbReference>
<evidence type="ECO:0000259" key="13">
    <source>
        <dbReference type="PROSITE" id="PS51283"/>
    </source>
</evidence>
<dbReference type="GO" id="GO:0016579">
    <property type="term" value="P:protein deubiquitination"/>
    <property type="evidence" value="ECO:0007669"/>
    <property type="project" value="InterPro"/>
</dbReference>
<dbReference type="Gene3D" id="3.30.2230.10">
    <property type="entry name" value="DUSP-like"/>
    <property type="match status" value="1"/>
</dbReference>
<evidence type="ECO:0000256" key="9">
    <source>
        <dbReference type="ARBA" id="ARBA00023242"/>
    </source>
</evidence>
<keyword evidence="9" id="KW-0539">Nucleus</keyword>
<comment type="similarity">
    <text evidence="10">Belongs to the peptidase C19 family.</text>
</comment>
<keyword evidence="4" id="KW-0963">Cytoplasm</keyword>
<evidence type="ECO:0000256" key="8">
    <source>
        <dbReference type="ARBA" id="ARBA00022807"/>
    </source>
</evidence>
<evidence type="ECO:0000256" key="6">
    <source>
        <dbReference type="ARBA" id="ARBA00022786"/>
    </source>
</evidence>
<keyword evidence="8 10" id="KW-0788">Thiol protease</keyword>
<dbReference type="Ensembl" id="ENSSMAT00000068812.1">
    <property type="protein sequence ID" value="ENSSMAP00000054622.1"/>
    <property type="gene ID" value="ENSSMAG00000016080.2"/>
</dbReference>
<dbReference type="InterPro" id="IPR050185">
    <property type="entry name" value="Ub_carboxyl-term_hydrolase"/>
</dbReference>
<dbReference type="SUPFAM" id="SSF143791">
    <property type="entry name" value="DUSP-like"/>
    <property type="match status" value="1"/>
</dbReference>
<dbReference type="FunFam" id="3.90.70.10:FF:000013">
    <property type="entry name" value="ubiquitin carboxyl-terminal hydrolase 15 isoform X1"/>
    <property type="match status" value="1"/>
</dbReference>
<feature type="domain" description="DUSP" evidence="13">
    <location>
        <begin position="13"/>
        <end position="119"/>
    </location>
</feature>
<dbReference type="Pfam" id="PF14836">
    <property type="entry name" value="Ubiquitin_3"/>
    <property type="match status" value="1"/>
</dbReference>
<accession>A0A8D3D513</accession>
<dbReference type="Pfam" id="PF00443">
    <property type="entry name" value="UCH"/>
    <property type="match status" value="1"/>
</dbReference>
<comment type="catalytic activity">
    <reaction evidence="1 10">
        <text>Thiol-dependent hydrolysis of ester, thioester, amide, peptide and isopeptide bonds formed by the C-terminal Gly of ubiquitin (a 76-residue protein attached to proteins as an intracellular targeting signal).</text>
        <dbReference type="EC" id="3.4.19.12"/>
    </reaction>
</comment>
<dbReference type="PROSITE" id="PS00973">
    <property type="entry name" value="USP_2"/>
    <property type="match status" value="1"/>
</dbReference>
<dbReference type="InterPro" id="IPR035927">
    <property type="entry name" value="DUSP-like_sf"/>
</dbReference>
<evidence type="ECO:0000256" key="4">
    <source>
        <dbReference type="ARBA" id="ARBA00022490"/>
    </source>
</evidence>
<dbReference type="PROSITE" id="PS51283">
    <property type="entry name" value="DUSP"/>
    <property type="match status" value="1"/>
</dbReference>
<evidence type="ECO:0000256" key="2">
    <source>
        <dbReference type="ARBA" id="ARBA00004123"/>
    </source>
</evidence>
<dbReference type="Gene3D" id="3.90.70.10">
    <property type="entry name" value="Cysteine proteinases"/>
    <property type="match status" value="2"/>
</dbReference>
<evidence type="ECO:0000259" key="12">
    <source>
        <dbReference type="PROSITE" id="PS50235"/>
    </source>
</evidence>
<dbReference type="Pfam" id="PF06337">
    <property type="entry name" value="DUSP"/>
    <property type="match status" value="1"/>
</dbReference>
<feature type="domain" description="USP" evidence="12">
    <location>
        <begin position="234"/>
        <end position="803"/>
    </location>
</feature>
<dbReference type="Gene3D" id="3.10.20.90">
    <property type="entry name" value="Phosphatidylinositol 3-kinase Catalytic Subunit, Chain A, domain 1"/>
    <property type="match status" value="1"/>
</dbReference>
<dbReference type="GO" id="GO:0006508">
    <property type="term" value="P:proteolysis"/>
    <property type="evidence" value="ECO:0007669"/>
    <property type="project" value="UniProtKB-KW"/>
</dbReference>
<dbReference type="EC" id="3.4.19.12" evidence="10"/>
<dbReference type="PANTHER" id="PTHR21646:SF29">
    <property type="entry name" value="UBIQUITIN CARBOXYL-TERMINAL HYDROLASE 11"/>
    <property type="match status" value="1"/>
</dbReference>
<dbReference type="PANTHER" id="PTHR21646">
    <property type="entry name" value="UBIQUITIN CARBOXYL-TERMINAL HYDROLASE"/>
    <property type="match status" value="1"/>
</dbReference>
<proteinExistence type="inferred from homology"/>
<feature type="compositionally biased region" description="Acidic residues" evidence="11">
    <location>
        <begin position="558"/>
        <end position="571"/>
    </location>
</feature>
<sequence>MTANSRCSAAEPPGLETQRREIECLLRECELCAGDSWYVVEHHWFEQWKEFVETGDQNSSSFPGQIDNTELFEDLDSYHLKERLVENEDFVLVPAEAWHRLLTWYGMVDGQPPLERKVVDLPSTLKVEVYPVEIFLCLHSNMENVITAQFSRTDNIREAMFQALSVPLASECRLWMKSSDSSCERLRNVHVSVLDACLSSGMVRTKSAADAMSLFFRRNSVEEPDSYRGQPGVCGLTNLGNTCFMNSALQCLSNTPPLTEYFLLSSYLEELNFTNPLGMKGEIAEAYADVIKQMWSGRHYSVVPRVFKTKVGHFASQFLGYQQHDSQELLSFLLDGLHEDLNRVKNKEYIELRDADGRPDQEVAEEAWRNHRRRNDSVIVDTFHGLFKSTLICPECHKVSVTFDPFCYLSVPLPVSKERVMEVFFVSLDPYAKPVQHRVVVPKAGKVSDLCSALSEMTNVPPTQMVVADVFNHRFYKIYNADESLSSDLLMREQVLLALYLRERSHYRDYGSGSSSYGTSLFGHPLLLGVPRSSCSVEALYDLFLQRLARYVRRPDPSEELEEEEEDDEDELYKTQTNGISDGIVIMIIIMMIIIIQQVRHKLSHQFPLSGSQPYVAIDWDPDMKKRFYNENEAEKYVKHGSMEVPQQQTTVELRECIDLFTTVETLEEENPWYCPVCKKHQLATKKLDLWSLPEVLIIHLKRFSYTKFTREKLDSIVDFPLRDLDFSGCLLRRNLSNGEPPSRYDLIAVSNHYGGLRDGHYTSYAKNKDNGQWYYFDDSKVTYAREDQIVVSTTHTLTHTHTQLMHPVSPSIGTIRLHRLVFTDTWSELSDVFSVGY</sequence>
<dbReference type="GO" id="GO:0005634">
    <property type="term" value="C:nucleus"/>
    <property type="evidence" value="ECO:0007669"/>
    <property type="project" value="UniProtKB-SubCell"/>
</dbReference>
<keyword evidence="7 10" id="KW-0378">Hydrolase</keyword>
<name>A0A8D3D513_SCOMX</name>
<dbReference type="InterPro" id="IPR001394">
    <property type="entry name" value="Peptidase_C19_UCH"/>
</dbReference>
<evidence type="ECO:0000256" key="5">
    <source>
        <dbReference type="ARBA" id="ARBA00022670"/>
    </source>
</evidence>
<dbReference type="Proteomes" id="UP000694558">
    <property type="component" value="Chromosome 11"/>
</dbReference>
<dbReference type="InterPro" id="IPR038765">
    <property type="entry name" value="Papain-like_cys_pep_sf"/>
</dbReference>
<dbReference type="CDD" id="cd02674">
    <property type="entry name" value="Peptidase_C19R"/>
    <property type="match status" value="1"/>
</dbReference>
<dbReference type="PROSITE" id="PS00972">
    <property type="entry name" value="USP_1"/>
    <property type="match status" value="1"/>
</dbReference>
<dbReference type="AlphaFoldDB" id="A0A8D3D513"/>
<dbReference type="GeneTree" id="ENSGT00940000160485"/>
<protein>
    <recommendedName>
        <fullName evidence="10">Ubiquitin carboxyl-terminal hydrolase</fullName>
        <ecNumber evidence="10">3.4.19.12</ecNumber>
    </recommendedName>
</protein>
<evidence type="ECO:0000256" key="11">
    <source>
        <dbReference type="SAM" id="MobiDB-lite"/>
    </source>
</evidence>
<evidence type="ECO:0000256" key="10">
    <source>
        <dbReference type="RuleBase" id="RU366025"/>
    </source>
</evidence>
<dbReference type="PROSITE" id="PS50235">
    <property type="entry name" value="USP_3"/>
    <property type="match status" value="1"/>
</dbReference>
<organism evidence="14 15">
    <name type="scientific">Scophthalmus maximus</name>
    <name type="common">Turbot</name>
    <name type="synonym">Psetta maxima</name>
    <dbReference type="NCBI Taxonomy" id="52904"/>
    <lineage>
        <taxon>Eukaryota</taxon>
        <taxon>Metazoa</taxon>
        <taxon>Chordata</taxon>
        <taxon>Craniata</taxon>
        <taxon>Vertebrata</taxon>
        <taxon>Euteleostomi</taxon>
        <taxon>Actinopterygii</taxon>
        <taxon>Neopterygii</taxon>
        <taxon>Teleostei</taxon>
        <taxon>Neoteleostei</taxon>
        <taxon>Acanthomorphata</taxon>
        <taxon>Carangaria</taxon>
        <taxon>Pleuronectiformes</taxon>
        <taxon>Pleuronectoidei</taxon>
        <taxon>Scophthalmidae</taxon>
        <taxon>Scophthalmus</taxon>
    </lineage>
</organism>
<dbReference type="GO" id="GO:0005737">
    <property type="term" value="C:cytoplasm"/>
    <property type="evidence" value="ECO:0007669"/>
    <property type="project" value="UniProtKB-SubCell"/>
</dbReference>